<gene>
    <name evidence="5" type="ORF">SK069_01060</name>
</gene>
<keyword evidence="1 2" id="KW-0238">DNA-binding</keyword>
<dbReference type="Gene3D" id="1.10.357.10">
    <property type="entry name" value="Tetracycline Repressor, domain 2"/>
    <property type="match status" value="1"/>
</dbReference>
<proteinExistence type="predicted"/>
<evidence type="ECO:0000313" key="5">
    <source>
        <dbReference type="EMBL" id="MDX8150169.1"/>
    </source>
</evidence>
<evidence type="ECO:0000313" key="6">
    <source>
        <dbReference type="Proteomes" id="UP001277761"/>
    </source>
</evidence>
<evidence type="ECO:0000259" key="4">
    <source>
        <dbReference type="PROSITE" id="PS50977"/>
    </source>
</evidence>
<dbReference type="PROSITE" id="PS01081">
    <property type="entry name" value="HTH_TETR_1"/>
    <property type="match status" value="1"/>
</dbReference>
<dbReference type="Proteomes" id="UP001277761">
    <property type="component" value="Unassembled WGS sequence"/>
</dbReference>
<feature type="DNA-binding region" description="H-T-H motif" evidence="2">
    <location>
        <begin position="59"/>
        <end position="78"/>
    </location>
</feature>
<evidence type="ECO:0000256" key="1">
    <source>
        <dbReference type="ARBA" id="ARBA00023125"/>
    </source>
</evidence>
<dbReference type="InterPro" id="IPR009057">
    <property type="entry name" value="Homeodomain-like_sf"/>
</dbReference>
<dbReference type="InterPro" id="IPR023772">
    <property type="entry name" value="DNA-bd_HTH_TetR-type_CS"/>
</dbReference>
<dbReference type="InterPro" id="IPR050109">
    <property type="entry name" value="HTH-type_TetR-like_transc_reg"/>
</dbReference>
<dbReference type="InterPro" id="IPR036271">
    <property type="entry name" value="Tet_transcr_reg_TetR-rel_C_sf"/>
</dbReference>
<dbReference type="SUPFAM" id="SSF48498">
    <property type="entry name" value="Tetracyclin repressor-like, C-terminal domain"/>
    <property type="match status" value="1"/>
</dbReference>
<name>A0ABU4VG96_9ACTN</name>
<dbReference type="PROSITE" id="PS50977">
    <property type="entry name" value="HTH_TETR_2"/>
    <property type="match status" value="1"/>
</dbReference>
<dbReference type="EMBL" id="JAXAVX010000001">
    <property type="protein sequence ID" value="MDX8150169.1"/>
    <property type="molecule type" value="Genomic_DNA"/>
</dbReference>
<organism evidence="5 6">
    <name type="scientific">Patulibacter brassicae</name>
    <dbReference type="NCBI Taxonomy" id="1705717"/>
    <lineage>
        <taxon>Bacteria</taxon>
        <taxon>Bacillati</taxon>
        <taxon>Actinomycetota</taxon>
        <taxon>Thermoleophilia</taxon>
        <taxon>Solirubrobacterales</taxon>
        <taxon>Patulibacteraceae</taxon>
        <taxon>Patulibacter</taxon>
    </lineage>
</organism>
<sequence length="225" mass="23201">MSRAPVAGVDDARKAAGPSFPDEDATSGASVADPAGGTRERLLAAAFAITAEGGYGAASVGAIASRAGVAAGTLYRHFASKGELFVVLFRRVCGREVVAMRRAAEDVASGPERIVAVLDTFARRALQHPRLAWALLAEPLDPLVEAERLAYRRAYRALLSELLRSAVDDGALPEQDPDLTAAALVGAVGEALVGPLAPGADVDATALLPELRALVSRAIGTAVPR</sequence>
<dbReference type="Gene3D" id="1.10.10.60">
    <property type="entry name" value="Homeodomain-like"/>
    <property type="match status" value="1"/>
</dbReference>
<dbReference type="SUPFAM" id="SSF46689">
    <property type="entry name" value="Homeodomain-like"/>
    <property type="match status" value="1"/>
</dbReference>
<accession>A0ABU4VG96</accession>
<evidence type="ECO:0000256" key="2">
    <source>
        <dbReference type="PROSITE-ProRule" id="PRU00335"/>
    </source>
</evidence>
<dbReference type="PRINTS" id="PR00455">
    <property type="entry name" value="HTHTETR"/>
</dbReference>
<comment type="caution">
    <text evidence="5">The sequence shown here is derived from an EMBL/GenBank/DDBJ whole genome shotgun (WGS) entry which is preliminary data.</text>
</comment>
<dbReference type="PANTHER" id="PTHR30055">
    <property type="entry name" value="HTH-TYPE TRANSCRIPTIONAL REGULATOR RUTR"/>
    <property type="match status" value="1"/>
</dbReference>
<dbReference type="Pfam" id="PF00440">
    <property type="entry name" value="TetR_N"/>
    <property type="match status" value="1"/>
</dbReference>
<feature type="region of interest" description="Disordered" evidence="3">
    <location>
        <begin position="1"/>
        <end position="34"/>
    </location>
</feature>
<protein>
    <submittedName>
        <fullName evidence="5">TetR/AcrR family transcriptional regulator</fullName>
    </submittedName>
</protein>
<evidence type="ECO:0000256" key="3">
    <source>
        <dbReference type="SAM" id="MobiDB-lite"/>
    </source>
</evidence>
<reference evidence="5 6" key="1">
    <citation type="submission" date="2023-11" db="EMBL/GenBank/DDBJ databases">
        <authorList>
            <person name="Xu M."/>
            <person name="Jiang T."/>
        </authorList>
    </citation>
    <scope>NUCLEOTIDE SEQUENCE [LARGE SCALE GENOMIC DNA]</scope>
    <source>
        <strain evidence="5 6">SD</strain>
    </source>
</reference>
<dbReference type="Pfam" id="PF17932">
    <property type="entry name" value="TetR_C_24"/>
    <property type="match status" value="1"/>
</dbReference>
<dbReference type="InterPro" id="IPR041490">
    <property type="entry name" value="KstR2_TetR_C"/>
</dbReference>
<dbReference type="InterPro" id="IPR001647">
    <property type="entry name" value="HTH_TetR"/>
</dbReference>
<keyword evidence="6" id="KW-1185">Reference proteome</keyword>
<feature type="domain" description="HTH tetR-type" evidence="4">
    <location>
        <begin position="36"/>
        <end position="96"/>
    </location>
</feature>
<dbReference type="PANTHER" id="PTHR30055:SF226">
    <property type="entry name" value="HTH-TYPE TRANSCRIPTIONAL REGULATOR PKSA"/>
    <property type="match status" value="1"/>
</dbReference>